<dbReference type="SUPFAM" id="SSF57561">
    <property type="entry name" value="Methylamine dehydrogenase, L chain"/>
    <property type="match status" value="1"/>
</dbReference>
<dbReference type="InterPro" id="IPR013504">
    <property type="entry name" value="MADH/AADH_Ltc_C_dom"/>
</dbReference>
<dbReference type="EMBL" id="DRWX01000330">
    <property type="protein sequence ID" value="HHM96969.1"/>
    <property type="molecule type" value="Genomic_DNA"/>
</dbReference>
<dbReference type="GO" id="GO:0042597">
    <property type="term" value="C:periplasmic space"/>
    <property type="evidence" value="ECO:0007669"/>
    <property type="project" value="InterPro"/>
</dbReference>
<gene>
    <name evidence="2" type="ORF">ENM21_07145</name>
</gene>
<dbReference type="Pfam" id="PF02975">
    <property type="entry name" value="Me-amine-dh_L"/>
    <property type="match status" value="1"/>
</dbReference>
<name>A0A7C5RUL1_THERO</name>
<accession>A0A7C5RUL1</accession>
<dbReference type="AlphaFoldDB" id="A0A7C5RUL1"/>
<dbReference type="InterPro" id="IPR036560">
    <property type="entry name" value="MADH/AADH_L_sf"/>
</dbReference>
<proteinExistence type="predicted"/>
<comment type="caution">
    <text evidence="2">The sequence shown here is derived from an EMBL/GenBank/DDBJ whole genome shotgun (WGS) entry which is preliminary data.</text>
</comment>
<evidence type="ECO:0000259" key="1">
    <source>
        <dbReference type="Pfam" id="PF02975"/>
    </source>
</evidence>
<organism evidence="2">
    <name type="scientific">Thermomicrobium roseum</name>
    <dbReference type="NCBI Taxonomy" id="500"/>
    <lineage>
        <taxon>Bacteria</taxon>
        <taxon>Pseudomonadati</taxon>
        <taxon>Thermomicrobiota</taxon>
        <taxon>Thermomicrobia</taxon>
        <taxon>Thermomicrobiales</taxon>
        <taxon>Thermomicrobiaceae</taxon>
        <taxon>Thermomicrobium</taxon>
    </lineage>
</organism>
<sequence length="127" mass="13620">MQRLAVVLLAMGATFSDHLPLSAQANCGQWHRCGKCGCLCSCLGGSDTACPPGTSPGGAWWVCGYASGRWWLIRYLDCCGPRNARPTCPSGCSCNQRCGQPPANQNWCPNPESNAAYCTRAQVWSQC</sequence>
<protein>
    <recommendedName>
        <fullName evidence="1">Methylamine/Aralkylamine dehydrogenase light chain C-terminal domain-containing protein</fullName>
    </recommendedName>
</protein>
<dbReference type="GO" id="GO:0009308">
    <property type="term" value="P:amine metabolic process"/>
    <property type="evidence" value="ECO:0007669"/>
    <property type="project" value="InterPro"/>
</dbReference>
<dbReference type="Gene3D" id="2.60.30.10">
    <property type="entry name" value="Methylamine/Aralkylamine dehydrogenase light chain"/>
    <property type="match status" value="1"/>
</dbReference>
<feature type="domain" description="Methylamine/Aralkylamine dehydrogenase light chain C-terminal" evidence="1">
    <location>
        <begin position="24"/>
        <end position="122"/>
    </location>
</feature>
<reference evidence="2" key="1">
    <citation type="journal article" date="2020" name="mSystems">
        <title>Genome- and Community-Level Interaction Insights into Carbon Utilization and Element Cycling Functions of Hydrothermarchaeota in Hydrothermal Sediment.</title>
        <authorList>
            <person name="Zhou Z."/>
            <person name="Liu Y."/>
            <person name="Xu W."/>
            <person name="Pan J."/>
            <person name="Luo Z.H."/>
            <person name="Li M."/>
        </authorList>
    </citation>
    <scope>NUCLEOTIDE SEQUENCE [LARGE SCALE GENOMIC DNA]</scope>
    <source>
        <strain evidence="2">SpSt-1065</strain>
    </source>
</reference>
<evidence type="ECO:0000313" key="2">
    <source>
        <dbReference type="EMBL" id="HHM96969.1"/>
    </source>
</evidence>
<dbReference type="GO" id="GO:0016638">
    <property type="term" value="F:oxidoreductase activity, acting on the CH-NH2 group of donors"/>
    <property type="evidence" value="ECO:0007669"/>
    <property type="project" value="InterPro"/>
</dbReference>